<feature type="region of interest" description="Disordered" evidence="1">
    <location>
        <begin position="1"/>
        <end position="50"/>
    </location>
</feature>
<reference evidence="2 3" key="1">
    <citation type="journal article" date="2019" name="Nat. Ecol. Evol.">
        <title>Megaphylogeny resolves global patterns of mushroom evolution.</title>
        <authorList>
            <person name="Varga T."/>
            <person name="Krizsan K."/>
            <person name="Foldi C."/>
            <person name="Dima B."/>
            <person name="Sanchez-Garcia M."/>
            <person name="Sanchez-Ramirez S."/>
            <person name="Szollosi G.J."/>
            <person name="Szarkandi J.G."/>
            <person name="Papp V."/>
            <person name="Albert L."/>
            <person name="Andreopoulos W."/>
            <person name="Angelini C."/>
            <person name="Antonin V."/>
            <person name="Barry K.W."/>
            <person name="Bougher N.L."/>
            <person name="Buchanan P."/>
            <person name="Buyck B."/>
            <person name="Bense V."/>
            <person name="Catcheside P."/>
            <person name="Chovatia M."/>
            <person name="Cooper J."/>
            <person name="Damon W."/>
            <person name="Desjardin D."/>
            <person name="Finy P."/>
            <person name="Geml J."/>
            <person name="Haridas S."/>
            <person name="Hughes K."/>
            <person name="Justo A."/>
            <person name="Karasinski D."/>
            <person name="Kautmanova I."/>
            <person name="Kiss B."/>
            <person name="Kocsube S."/>
            <person name="Kotiranta H."/>
            <person name="LaButti K.M."/>
            <person name="Lechner B.E."/>
            <person name="Liimatainen K."/>
            <person name="Lipzen A."/>
            <person name="Lukacs Z."/>
            <person name="Mihaltcheva S."/>
            <person name="Morgado L.N."/>
            <person name="Niskanen T."/>
            <person name="Noordeloos M.E."/>
            <person name="Ohm R.A."/>
            <person name="Ortiz-Santana B."/>
            <person name="Ovrebo C."/>
            <person name="Racz N."/>
            <person name="Riley R."/>
            <person name="Savchenko A."/>
            <person name="Shiryaev A."/>
            <person name="Soop K."/>
            <person name="Spirin V."/>
            <person name="Szebenyi C."/>
            <person name="Tomsovsky M."/>
            <person name="Tulloss R.E."/>
            <person name="Uehling J."/>
            <person name="Grigoriev I.V."/>
            <person name="Vagvolgyi C."/>
            <person name="Papp T."/>
            <person name="Martin F.M."/>
            <person name="Miettinen O."/>
            <person name="Hibbett D.S."/>
            <person name="Nagy L.G."/>
        </authorList>
    </citation>
    <scope>NUCLEOTIDE SEQUENCE [LARGE SCALE GENOMIC DNA]</scope>
    <source>
        <strain evidence="2 3">CBS 962.96</strain>
    </source>
</reference>
<evidence type="ECO:0000256" key="1">
    <source>
        <dbReference type="SAM" id="MobiDB-lite"/>
    </source>
</evidence>
<accession>A0A4S8LNZ6</accession>
<name>A0A4S8LNZ6_DENBC</name>
<evidence type="ECO:0000313" key="2">
    <source>
        <dbReference type="EMBL" id="THU91102.1"/>
    </source>
</evidence>
<keyword evidence="3" id="KW-1185">Reference proteome</keyword>
<dbReference type="AlphaFoldDB" id="A0A4S8LNZ6"/>
<gene>
    <name evidence="2" type="ORF">K435DRAFT_863744</name>
</gene>
<proteinExistence type="predicted"/>
<evidence type="ECO:0000313" key="3">
    <source>
        <dbReference type="Proteomes" id="UP000297245"/>
    </source>
</evidence>
<dbReference type="EMBL" id="ML179316">
    <property type="protein sequence ID" value="THU91102.1"/>
    <property type="molecule type" value="Genomic_DNA"/>
</dbReference>
<feature type="compositionally biased region" description="Polar residues" evidence="1">
    <location>
        <begin position="41"/>
        <end position="50"/>
    </location>
</feature>
<organism evidence="2 3">
    <name type="scientific">Dendrothele bispora (strain CBS 962.96)</name>
    <dbReference type="NCBI Taxonomy" id="1314807"/>
    <lineage>
        <taxon>Eukaryota</taxon>
        <taxon>Fungi</taxon>
        <taxon>Dikarya</taxon>
        <taxon>Basidiomycota</taxon>
        <taxon>Agaricomycotina</taxon>
        <taxon>Agaricomycetes</taxon>
        <taxon>Agaricomycetidae</taxon>
        <taxon>Agaricales</taxon>
        <taxon>Agaricales incertae sedis</taxon>
        <taxon>Dendrothele</taxon>
    </lineage>
</organism>
<dbReference type="Proteomes" id="UP000297245">
    <property type="component" value="Unassembled WGS sequence"/>
</dbReference>
<protein>
    <submittedName>
        <fullName evidence="2">Uncharacterized protein</fullName>
    </submittedName>
</protein>
<sequence length="103" mass="11596">MPPRLSKSHQSYPGEGHFSLNTSPLPAPTPALDSERELNPTPENTLPPDSSILNFMEGKHVCSLWQRSSAETSQQTCQTAWRKSDYFFKSTSSIIEFIFGTKY</sequence>